<dbReference type="Proteomes" id="UP001221142">
    <property type="component" value="Unassembled WGS sequence"/>
</dbReference>
<dbReference type="AlphaFoldDB" id="A0AAD7BAP8"/>
<accession>A0AAD7BAP8</accession>
<evidence type="ECO:0000313" key="2">
    <source>
        <dbReference type="EMBL" id="KAJ7615506.1"/>
    </source>
</evidence>
<keyword evidence="3" id="KW-1185">Reference proteome</keyword>
<feature type="region of interest" description="Disordered" evidence="1">
    <location>
        <begin position="117"/>
        <end position="137"/>
    </location>
</feature>
<evidence type="ECO:0000256" key="1">
    <source>
        <dbReference type="SAM" id="MobiDB-lite"/>
    </source>
</evidence>
<name>A0AAD7BAP8_9AGAR</name>
<comment type="caution">
    <text evidence="2">The sequence shown here is derived from an EMBL/GenBank/DDBJ whole genome shotgun (WGS) entry which is preliminary data.</text>
</comment>
<sequence>MAGACKVKLLIDDVRSIDTEKIKLSQEIQVPVQVNLSGHWQASSEDVWRALQGSISAIEGPARVGMEDPENAGYIIYFAKLLGPDEQTESAPVLLNIPQSGCLNLIVSRIDSAMKASTGKRVRSASPDSRSETPVGKKIKSEVDALSAGELLWISEVAENTPGFNEFKQNQHRRLCNAERVKQWNYAASFSRAYYKTHWPADIELSGGKMIKKNAIEAALSMKTTMLSQAINMARIIGIYTQGSHRAAEVVERVSLTDTHPTASSDLVSFLTQWEKDHPVVVYNSL</sequence>
<evidence type="ECO:0000313" key="3">
    <source>
        <dbReference type="Proteomes" id="UP001221142"/>
    </source>
</evidence>
<reference evidence="2" key="1">
    <citation type="submission" date="2023-03" db="EMBL/GenBank/DDBJ databases">
        <title>Massive genome expansion in bonnet fungi (Mycena s.s.) driven by repeated elements and novel gene families across ecological guilds.</title>
        <authorList>
            <consortium name="Lawrence Berkeley National Laboratory"/>
            <person name="Harder C.B."/>
            <person name="Miyauchi S."/>
            <person name="Viragh M."/>
            <person name="Kuo A."/>
            <person name="Thoen E."/>
            <person name="Andreopoulos B."/>
            <person name="Lu D."/>
            <person name="Skrede I."/>
            <person name="Drula E."/>
            <person name="Henrissat B."/>
            <person name="Morin E."/>
            <person name="Kohler A."/>
            <person name="Barry K."/>
            <person name="LaButti K."/>
            <person name="Morin E."/>
            <person name="Salamov A."/>
            <person name="Lipzen A."/>
            <person name="Mereny Z."/>
            <person name="Hegedus B."/>
            <person name="Baldrian P."/>
            <person name="Stursova M."/>
            <person name="Weitz H."/>
            <person name="Taylor A."/>
            <person name="Grigoriev I.V."/>
            <person name="Nagy L.G."/>
            <person name="Martin F."/>
            <person name="Kauserud H."/>
        </authorList>
    </citation>
    <scope>NUCLEOTIDE SEQUENCE</scope>
    <source>
        <strain evidence="2">9284</strain>
    </source>
</reference>
<gene>
    <name evidence="2" type="ORF">FB45DRAFT_1035492</name>
</gene>
<organism evidence="2 3">
    <name type="scientific">Roridomyces roridus</name>
    <dbReference type="NCBI Taxonomy" id="1738132"/>
    <lineage>
        <taxon>Eukaryota</taxon>
        <taxon>Fungi</taxon>
        <taxon>Dikarya</taxon>
        <taxon>Basidiomycota</taxon>
        <taxon>Agaricomycotina</taxon>
        <taxon>Agaricomycetes</taxon>
        <taxon>Agaricomycetidae</taxon>
        <taxon>Agaricales</taxon>
        <taxon>Marasmiineae</taxon>
        <taxon>Mycenaceae</taxon>
        <taxon>Roridomyces</taxon>
    </lineage>
</organism>
<proteinExistence type="predicted"/>
<protein>
    <submittedName>
        <fullName evidence="2">Uncharacterized protein</fullName>
    </submittedName>
</protein>
<dbReference type="EMBL" id="JARKIF010000024">
    <property type="protein sequence ID" value="KAJ7615506.1"/>
    <property type="molecule type" value="Genomic_DNA"/>
</dbReference>